<name>A0A167H9V7_9BURK</name>
<accession>A0A167H9V7</accession>
<proteinExistence type="predicted"/>
<reference evidence="3 4" key="1">
    <citation type="submission" date="2016-02" db="EMBL/GenBank/DDBJ databases">
        <title>Draft genome sequence of Hydrogenophaga sp. LPB0072.</title>
        <authorList>
            <person name="Shin S.-K."/>
            <person name="Yi H."/>
        </authorList>
    </citation>
    <scope>NUCLEOTIDE SEQUENCE [LARGE SCALE GENOMIC DNA]</scope>
    <source>
        <strain evidence="3 4">LPB0072</strain>
    </source>
</reference>
<gene>
    <name evidence="2" type="ORF">LPB072_07390</name>
    <name evidence="3" type="ORF">LPB72_16875</name>
</gene>
<evidence type="ECO:0000313" key="3">
    <source>
        <dbReference type="EMBL" id="OAD40563.1"/>
    </source>
</evidence>
<keyword evidence="4" id="KW-1185">Reference proteome</keyword>
<keyword evidence="1" id="KW-0472">Membrane</keyword>
<dbReference type="OrthoDB" id="8912510at2"/>
<feature type="transmembrane region" description="Helical" evidence="1">
    <location>
        <begin position="114"/>
        <end position="133"/>
    </location>
</feature>
<dbReference type="Proteomes" id="UP000185680">
    <property type="component" value="Chromosome"/>
</dbReference>
<evidence type="ECO:0000256" key="1">
    <source>
        <dbReference type="SAM" id="Phobius"/>
    </source>
</evidence>
<dbReference type="AlphaFoldDB" id="A0A167H9V7"/>
<evidence type="ECO:0000313" key="5">
    <source>
        <dbReference type="Proteomes" id="UP000185680"/>
    </source>
</evidence>
<keyword evidence="1" id="KW-1133">Transmembrane helix</keyword>
<dbReference type="STRING" id="1763535.LPB072_07390"/>
<reference evidence="2 5" key="2">
    <citation type="submission" date="2016-10" db="EMBL/GenBank/DDBJ databases">
        <title>Hydorgenophaga sp. LPB0072 isolated from gastropod.</title>
        <authorList>
            <person name="Kim E."/>
            <person name="Yi H."/>
        </authorList>
    </citation>
    <scope>NUCLEOTIDE SEQUENCE [LARGE SCALE GENOMIC DNA]</scope>
    <source>
        <strain evidence="2 5">LPB0072</strain>
    </source>
</reference>
<evidence type="ECO:0000313" key="4">
    <source>
        <dbReference type="Proteomes" id="UP000185657"/>
    </source>
</evidence>
<evidence type="ECO:0008006" key="6">
    <source>
        <dbReference type="Google" id="ProtNLM"/>
    </source>
</evidence>
<dbReference type="Proteomes" id="UP000185657">
    <property type="component" value="Unassembled WGS sequence"/>
</dbReference>
<protein>
    <recommendedName>
        <fullName evidence="6">DUF883 domain-containing protein</fullName>
    </recommendedName>
</protein>
<dbReference type="EMBL" id="CP017476">
    <property type="protein sequence ID" value="AOW12690.1"/>
    <property type="molecule type" value="Genomic_DNA"/>
</dbReference>
<evidence type="ECO:0000313" key="2">
    <source>
        <dbReference type="EMBL" id="AOW12690.1"/>
    </source>
</evidence>
<dbReference type="EMBL" id="LVWD01000030">
    <property type="protein sequence ID" value="OAD40563.1"/>
    <property type="molecule type" value="Genomic_DNA"/>
</dbReference>
<dbReference type="KEGG" id="hyl:LPB072_07390"/>
<dbReference type="RefSeq" id="WP_066093380.1">
    <property type="nucleotide sequence ID" value="NZ_CP017476.1"/>
</dbReference>
<organism evidence="2 5">
    <name type="scientific">Hydrogenophaga crassostreae</name>
    <dbReference type="NCBI Taxonomy" id="1763535"/>
    <lineage>
        <taxon>Bacteria</taxon>
        <taxon>Pseudomonadati</taxon>
        <taxon>Pseudomonadota</taxon>
        <taxon>Betaproteobacteria</taxon>
        <taxon>Burkholderiales</taxon>
        <taxon>Comamonadaceae</taxon>
        <taxon>Hydrogenophaga</taxon>
    </lineage>
</organism>
<keyword evidence="1" id="KW-0812">Transmembrane</keyword>
<sequence length="141" mass="14752">MTSKAKNAVETTEEMVDNGAELAEKTVAKTAAKADNAIDSAQHAVADAEKSIQAGLRQVKEAVPVTLSRAAIQAEELARSGIDKARAAGSTVAVKANKASEQTADYVRREPTKALLMAAAAGAAATLLVGWATRRRDSNRY</sequence>